<accession>A0A9P6DHT6</accession>
<dbReference type="NCBIfam" id="TIGR01385">
    <property type="entry name" value="TFSII"/>
    <property type="match status" value="1"/>
</dbReference>
<feature type="domain" description="TFIIS-type" evidence="10">
    <location>
        <begin position="248"/>
        <end position="288"/>
    </location>
</feature>
<comment type="caution">
    <text evidence="13">The sequence shown here is derived from an EMBL/GenBank/DDBJ whole genome shotgun (WGS) entry which is preliminary data.</text>
</comment>
<dbReference type="GO" id="GO:0001139">
    <property type="term" value="F:RNA polymerase II complex recruiting activity"/>
    <property type="evidence" value="ECO:0007669"/>
    <property type="project" value="TreeGrafter"/>
</dbReference>
<dbReference type="SUPFAM" id="SSF46942">
    <property type="entry name" value="Elongation factor TFIIS domain 2"/>
    <property type="match status" value="1"/>
</dbReference>
<dbReference type="GO" id="GO:0005634">
    <property type="term" value="C:nucleus"/>
    <property type="evidence" value="ECO:0007669"/>
    <property type="project" value="UniProtKB-SubCell"/>
</dbReference>
<keyword evidence="13" id="KW-0251">Elongation factor</keyword>
<evidence type="ECO:0000256" key="6">
    <source>
        <dbReference type="PROSITE-ProRule" id="PRU00472"/>
    </source>
</evidence>
<feature type="compositionally biased region" description="Polar residues" evidence="9">
    <location>
        <begin position="97"/>
        <end position="112"/>
    </location>
</feature>
<dbReference type="InterPro" id="IPR003617">
    <property type="entry name" value="TFIIS/CRSP70_N_sub"/>
</dbReference>
<dbReference type="GO" id="GO:0000977">
    <property type="term" value="F:RNA polymerase II transcription regulatory region sequence-specific DNA binding"/>
    <property type="evidence" value="ECO:0007669"/>
    <property type="project" value="TreeGrafter"/>
</dbReference>
<evidence type="ECO:0000256" key="2">
    <source>
        <dbReference type="ARBA" id="ARBA00022723"/>
    </source>
</evidence>
<dbReference type="PANTHER" id="PTHR11477:SF0">
    <property type="entry name" value="IP08861P-RELATED"/>
    <property type="match status" value="1"/>
</dbReference>
<keyword evidence="2 8" id="KW-0479">Metal-binding</keyword>
<dbReference type="InterPro" id="IPR001222">
    <property type="entry name" value="Znf_TFIIS"/>
</dbReference>
<evidence type="ECO:0000256" key="4">
    <source>
        <dbReference type="ARBA" id="ARBA00022833"/>
    </source>
</evidence>
<keyword evidence="8" id="KW-0804">Transcription</keyword>
<evidence type="ECO:0000313" key="13">
    <source>
        <dbReference type="EMBL" id="KAF9496885.1"/>
    </source>
</evidence>
<dbReference type="SUPFAM" id="SSF57783">
    <property type="entry name" value="Zinc beta-ribbon"/>
    <property type="match status" value="1"/>
</dbReference>
<evidence type="ECO:0000256" key="8">
    <source>
        <dbReference type="RuleBase" id="RU368078"/>
    </source>
</evidence>
<organism evidence="13 14">
    <name type="scientific">Pleurotus eryngii</name>
    <name type="common">Boletus of the steppes</name>
    <dbReference type="NCBI Taxonomy" id="5323"/>
    <lineage>
        <taxon>Eukaryota</taxon>
        <taxon>Fungi</taxon>
        <taxon>Dikarya</taxon>
        <taxon>Basidiomycota</taxon>
        <taxon>Agaricomycotina</taxon>
        <taxon>Agaricomycetes</taxon>
        <taxon>Agaricomycetidae</taxon>
        <taxon>Agaricales</taxon>
        <taxon>Pleurotineae</taxon>
        <taxon>Pleurotaceae</taxon>
        <taxon>Pleurotus</taxon>
    </lineage>
</organism>
<dbReference type="Pfam" id="PF07500">
    <property type="entry name" value="TFIIS_M"/>
    <property type="match status" value="1"/>
</dbReference>
<proteinExistence type="inferred from homology"/>
<dbReference type="FunFam" id="2.20.25.10:FF:000001">
    <property type="entry name" value="Probable Transcription elongation factor S-II"/>
    <property type="match status" value="1"/>
</dbReference>
<dbReference type="GO" id="GO:0006362">
    <property type="term" value="P:transcription elongation by RNA polymerase I"/>
    <property type="evidence" value="ECO:0007669"/>
    <property type="project" value="TreeGrafter"/>
</dbReference>
<dbReference type="EMBL" id="MU154548">
    <property type="protein sequence ID" value="KAF9496885.1"/>
    <property type="molecule type" value="Genomic_DNA"/>
</dbReference>
<feature type="domain" description="TFIIS central" evidence="12">
    <location>
        <begin position="131"/>
        <end position="245"/>
    </location>
</feature>
<dbReference type="Gene3D" id="1.20.930.10">
    <property type="entry name" value="Conserved domain common to transcription factors TFIIS, elongin A, CRSP70"/>
    <property type="match status" value="1"/>
</dbReference>
<evidence type="ECO:0000256" key="7">
    <source>
        <dbReference type="PROSITE-ProRule" id="PRU00649"/>
    </source>
</evidence>
<dbReference type="SMART" id="SM00509">
    <property type="entry name" value="TFS2N"/>
    <property type="match status" value="1"/>
</dbReference>
<dbReference type="Proteomes" id="UP000807025">
    <property type="component" value="Unassembled WGS sequence"/>
</dbReference>
<keyword evidence="13" id="KW-0648">Protein biosynthesis</keyword>
<evidence type="ECO:0000256" key="1">
    <source>
        <dbReference type="ARBA" id="ARBA00004123"/>
    </source>
</evidence>
<dbReference type="PROSITE" id="PS00466">
    <property type="entry name" value="ZF_TFIIS_1"/>
    <property type="match status" value="1"/>
</dbReference>
<dbReference type="SMART" id="SM00440">
    <property type="entry name" value="ZnF_C2C2"/>
    <property type="match status" value="1"/>
</dbReference>
<gene>
    <name evidence="13" type="ORF">BDN71DRAFT_1445557</name>
</gene>
<dbReference type="Gene3D" id="2.20.25.10">
    <property type="match status" value="1"/>
</dbReference>
<keyword evidence="5 7" id="KW-0539">Nucleus</keyword>
<name>A0A9P6DHT6_PLEER</name>
<evidence type="ECO:0000256" key="9">
    <source>
        <dbReference type="SAM" id="MobiDB-lite"/>
    </source>
</evidence>
<dbReference type="GO" id="GO:0003746">
    <property type="term" value="F:translation elongation factor activity"/>
    <property type="evidence" value="ECO:0007669"/>
    <property type="project" value="UniProtKB-KW"/>
</dbReference>
<dbReference type="CDD" id="cd13749">
    <property type="entry name" value="Zn-ribbon_TFIIS"/>
    <property type="match status" value="1"/>
</dbReference>
<dbReference type="FunFam" id="1.10.472.30:FF:000003">
    <property type="entry name" value="Transcription elongation factor S-II"/>
    <property type="match status" value="1"/>
</dbReference>
<dbReference type="SMART" id="SM00510">
    <property type="entry name" value="TFS2M"/>
    <property type="match status" value="1"/>
</dbReference>
<keyword evidence="4 8" id="KW-0862">Zinc</keyword>
<feature type="domain" description="TFIIS N-terminal" evidence="11">
    <location>
        <begin position="1"/>
        <end position="79"/>
    </location>
</feature>
<dbReference type="SUPFAM" id="SSF47676">
    <property type="entry name" value="Conserved domain common to transcription factors TFIIS, elongin A, CRSP70"/>
    <property type="match status" value="1"/>
</dbReference>
<comment type="subcellular location">
    <subcellularLocation>
        <location evidence="1 7 8">Nucleus</location>
    </subcellularLocation>
</comment>
<comment type="function">
    <text evidence="8">Necessary for efficient RNA polymerase II transcription elongation past template-encoded arresting sites.</text>
</comment>
<dbReference type="OrthoDB" id="44867at2759"/>
<evidence type="ECO:0000256" key="3">
    <source>
        <dbReference type="ARBA" id="ARBA00022771"/>
    </source>
</evidence>
<evidence type="ECO:0000256" key="5">
    <source>
        <dbReference type="ARBA" id="ARBA00023242"/>
    </source>
</evidence>
<dbReference type="Gene3D" id="1.10.472.30">
    <property type="entry name" value="Transcription elongation factor S-II, central domain"/>
    <property type="match status" value="1"/>
</dbReference>
<dbReference type="PIRSF" id="PIRSF006704">
    <property type="entry name" value="TF_IIS"/>
    <property type="match status" value="1"/>
</dbReference>
<dbReference type="PROSITE" id="PS51321">
    <property type="entry name" value="TFIIS_CENTRAL"/>
    <property type="match status" value="1"/>
</dbReference>
<evidence type="ECO:0000259" key="12">
    <source>
        <dbReference type="PROSITE" id="PS51321"/>
    </source>
</evidence>
<comment type="similarity">
    <text evidence="8">Belongs to the TFS-II family.</text>
</comment>
<dbReference type="InterPro" id="IPR035441">
    <property type="entry name" value="TFIIS/LEDGF_dom_sf"/>
</dbReference>
<keyword evidence="3 6" id="KW-0863">Zinc-finger</keyword>
<keyword evidence="8" id="KW-0238">DNA-binding</keyword>
<dbReference type="InterPro" id="IPR006289">
    <property type="entry name" value="TFSII"/>
</dbReference>
<dbReference type="Pfam" id="PF01096">
    <property type="entry name" value="Zn_ribbon_TFIIS"/>
    <property type="match status" value="1"/>
</dbReference>
<protein>
    <recommendedName>
        <fullName evidence="8">Transcription elongation factor</fullName>
    </recommendedName>
</protein>
<dbReference type="Pfam" id="PF08711">
    <property type="entry name" value="Med26"/>
    <property type="match status" value="1"/>
</dbReference>
<dbReference type="GO" id="GO:0031440">
    <property type="term" value="P:regulation of mRNA 3'-end processing"/>
    <property type="evidence" value="ECO:0007669"/>
    <property type="project" value="TreeGrafter"/>
</dbReference>
<dbReference type="GO" id="GO:0031564">
    <property type="term" value="P:transcription antitermination"/>
    <property type="evidence" value="ECO:0007669"/>
    <property type="project" value="TreeGrafter"/>
</dbReference>
<dbReference type="PROSITE" id="PS51319">
    <property type="entry name" value="TFIIS_N"/>
    <property type="match status" value="1"/>
</dbReference>
<dbReference type="InterPro" id="IPR036575">
    <property type="entry name" value="TFIIS_cen_dom_sf"/>
</dbReference>
<feature type="region of interest" description="Disordered" evidence="9">
    <location>
        <begin position="79"/>
        <end position="115"/>
    </location>
</feature>
<dbReference type="GO" id="GO:0008270">
    <property type="term" value="F:zinc ion binding"/>
    <property type="evidence" value="ECO:0007669"/>
    <property type="project" value="UniProtKB-UniRule"/>
</dbReference>
<dbReference type="GO" id="GO:0006368">
    <property type="term" value="P:transcription elongation by RNA polymerase II"/>
    <property type="evidence" value="ECO:0007669"/>
    <property type="project" value="InterPro"/>
</dbReference>
<evidence type="ECO:0000313" key="14">
    <source>
        <dbReference type="Proteomes" id="UP000807025"/>
    </source>
</evidence>
<reference evidence="13" key="1">
    <citation type="submission" date="2020-11" db="EMBL/GenBank/DDBJ databases">
        <authorList>
            <consortium name="DOE Joint Genome Institute"/>
            <person name="Ahrendt S."/>
            <person name="Riley R."/>
            <person name="Andreopoulos W."/>
            <person name="Labutti K."/>
            <person name="Pangilinan J."/>
            <person name="Ruiz-Duenas F.J."/>
            <person name="Barrasa J.M."/>
            <person name="Sanchez-Garcia M."/>
            <person name="Camarero S."/>
            <person name="Miyauchi S."/>
            <person name="Serrano A."/>
            <person name="Linde D."/>
            <person name="Babiker R."/>
            <person name="Drula E."/>
            <person name="Ayuso-Fernandez I."/>
            <person name="Pacheco R."/>
            <person name="Padilla G."/>
            <person name="Ferreira P."/>
            <person name="Barriuso J."/>
            <person name="Kellner H."/>
            <person name="Castanera R."/>
            <person name="Alfaro M."/>
            <person name="Ramirez L."/>
            <person name="Pisabarro A.G."/>
            <person name="Kuo A."/>
            <person name="Tritt A."/>
            <person name="Lipzen A."/>
            <person name="He G."/>
            <person name="Yan M."/>
            <person name="Ng V."/>
            <person name="Cullen D."/>
            <person name="Martin F."/>
            <person name="Rosso M.-N."/>
            <person name="Henrissat B."/>
            <person name="Hibbett D."/>
            <person name="Martinez A.T."/>
            <person name="Grigoriev I.V."/>
        </authorList>
    </citation>
    <scope>NUCLEOTIDE SEQUENCE</scope>
    <source>
        <strain evidence="13">ATCC 90797</strain>
    </source>
</reference>
<evidence type="ECO:0000259" key="11">
    <source>
        <dbReference type="PROSITE" id="PS51319"/>
    </source>
</evidence>
<dbReference type="PANTHER" id="PTHR11477">
    <property type="entry name" value="TRANSCRIPTION FACTOR S-II ZINC FINGER DOMAIN-CONTAINING PROTEIN"/>
    <property type="match status" value="1"/>
</dbReference>
<keyword evidence="8" id="KW-0805">Transcription regulation</keyword>
<dbReference type="InterPro" id="IPR035100">
    <property type="entry name" value="TF_IIS-typ"/>
</dbReference>
<dbReference type="AlphaFoldDB" id="A0A9P6DHT6"/>
<dbReference type="InterPro" id="IPR017923">
    <property type="entry name" value="TFIIS_N"/>
</dbReference>
<keyword evidence="14" id="KW-1185">Reference proteome</keyword>
<dbReference type="InterPro" id="IPR003618">
    <property type="entry name" value="TFIIS_cen_dom"/>
</dbReference>
<sequence>MSDPVELKKLVKQLQSSTTEQEIIDILQTLKKEFQVNEAILRESKAGLAVGKLRTHAKKEVADAAKELVKKWKTEVERAKAGGAHKVAPARKASIASGPSTPITPTAPNSGKSEVRTAKKDGVAINTGDTTRDKCMELVYDSLAVDSGSPSEQLLDRARAIEKAVYTEHGSTNTAYKAKIRTLFVNLKDKNNPSLRGNVVSGELPVERFTKMTSQEMASEERKAADSKIREDNLFASLGAGEQQAETDAFQCGRCKQRKCRYRQAQTRSADEPMTTFVTCTVCNNRWKFS</sequence>
<evidence type="ECO:0000259" key="10">
    <source>
        <dbReference type="PROSITE" id="PS51133"/>
    </source>
</evidence>
<dbReference type="PROSITE" id="PS51133">
    <property type="entry name" value="ZF_TFIIS_2"/>
    <property type="match status" value="1"/>
</dbReference>